<organism evidence="1 2">
    <name type="scientific">Falsiruegeria litorea R37</name>
    <dbReference type="NCBI Taxonomy" id="1200284"/>
    <lineage>
        <taxon>Bacteria</taxon>
        <taxon>Pseudomonadati</taxon>
        <taxon>Pseudomonadota</taxon>
        <taxon>Alphaproteobacteria</taxon>
        <taxon>Rhodobacterales</taxon>
        <taxon>Roseobacteraceae</taxon>
        <taxon>Falsiruegeria</taxon>
    </lineage>
</organism>
<sequence length="172" mass="19222">MTATNFTNSTRAIFAAAVAVVASGQVALADKVEDAKALVDSFYSNLIAENYPPMINMFMPNATAQYTTKYGYGLPDDVFNFTREEVQAYADIEIPEEYLEYFKDYKELDRSYKILGAEETGDTVTVTGQAVQNYEMKAYKGQNIQTDTFVINFPEGVETPLIADYKGVLTFK</sequence>
<evidence type="ECO:0000313" key="2">
    <source>
        <dbReference type="Proteomes" id="UP000193077"/>
    </source>
</evidence>
<dbReference type="OrthoDB" id="7706919at2"/>
<dbReference type="RefSeq" id="WP_085793939.1">
    <property type="nucleotide sequence ID" value="NZ_FWFO01000001.1"/>
</dbReference>
<evidence type="ECO:0000313" key="1">
    <source>
        <dbReference type="EMBL" id="SLN13949.1"/>
    </source>
</evidence>
<reference evidence="1 2" key="1">
    <citation type="submission" date="2017-03" db="EMBL/GenBank/DDBJ databases">
        <authorList>
            <person name="Afonso C.L."/>
            <person name="Miller P.J."/>
            <person name="Scott M.A."/>
            <person name="Spackman E."/>
            <person name="Goraichik I."/>
            <person name="Dimitrov K.M."/>
            <person name="Suarez D.L."/>
            <person name="Swayne D.E."/>
        </authorList>
    </citation>
    <scope>NUCLEOTIDE SEQUENCE [LARGE SCALE GENOMIC DNA]</scope>
    <source>
        <strain evidence="1 2">CECT 7639</strain>
    </source>
</reference>
<accession>A0A1Y5RCJ4</accession>
<gene>
    <name evidence="1" type="ORF">TRL7639_00184</name>
</gene>
<proteinExistence type="predicted"/>
<dbReference type="EMBL" id="FWFO01000001">
    <property type="protein sequence ID" value="SLN13949.1"/>
    <property type="molecule type" value="Genomic_DNA"/>
</dbReference>
<dbReference type="AlphaFoldDB" id="A0A1Y5RCJ4"/>
<name>A0A1Y5RCJ4_9RHOB</name>
<protein>
    <submittedName>
        <fullName evidence="1">Uncharacterized protein</fullName>
    </submittedName>
</protein>
<keyword evidence="2" id="KW-1185">Reference proteome</keyword>
<dbReference type="Proteomes" id="UP000193077">
    <property type="component" value="Unassembled WGS sequence"/>
</dbReference>